<evidence type="ECO:0000313" key="2">
    <source>
        <dbReference type="Proteomes" id="UP000499080"/>
    </source>
</evidence>
<reference evidence="1 2" key="1">
    <citation type="journal article" date="2019" name="Sci. Rep.">
        <title>Orb-weaving spider Araneus ventricosus genome elucidates the spidroin gene catalogue.</title>
        <authorList>
            <person name="Kono N."/>
            <person name="Nakamura H."/>
            <person name="Ohtoshi R."/>
            <person name="Moran D.A.P."/>
            <person name="Shinohara A."/>
            <person name="Yoshida Y."/>
            <person name="Fujiwara M."/>
            <person name="Mori M."/>
            <person name="Tomita M."/>
            <person name="Arakawa K."/>
        </authorList>
    </citation>
    <scope>NUCLEOTIDE SEQUENCE [LARGE SCALE GENOMIC DNA]</scope>
</reference>
<name>A0A4Y2QVK2_ARAVE</name>
<dbReference type="Proteomes" id="UP000499080">
    <property type="component" value="Unassembled WGS sequence"/>
</dbReference>
<dbReference type="AlphaFoldDB" id="A0A4Y2QVK2"/>
<dbReference type="EMBL" id="BGPR01014919">
    <property type="protein sequence ID" value="GBN67266.1"/>
    <property type="molecule type" value="Genomic_DNA"/>
</dbReference>
<protein>
    <submittedName>
        <fullName evidence="1">Uncharacterized protein</fullName>
    </submittedName>
</protein>
<proteinExistence type="predicted"/>
<gene>
    <name evidence="1" type="ORF">AVEN_146050_1</name>
</gene>
<sequence>MFWRFIRKTHFPSSKISSLINGWQDPSGLVLRCRLWGRRVPGSNPGSTEDPPCLDLLKVKPYVVAKRSPAGVARKLGEGVPVQVSTASSDGGSK</sequence>
<comment type="caution">
    <text evidence="1">The sequence shown here is derived from an EMBL/GenBank/DDBJ whole genome shotgun (WGS) entry which is preliminary data.</text>
</comment>
<evidence type="ECO:0000313" key="1">
    <source>
        <dbReference type="EMBL" id="GBN67266.1"/>
    </source>
</evidence>
<keyword evidence="2" id="KW-1185">Reference proteome</keyword>
<organism evidence="1 2">
    <name type="scientific">Araneus ventricosus</name>
    <name type="common">Orbweaver spider</name>
    <name type="synonym">Epeira ventricosa</name>
    <dbReference type="NCBI Taxonomy" id="182803"/>
    <lineage>
        <taxon>Eukaryota</taxon>
        <taxon>Metazoa</taxon>
        <taxon>Ecdysozoa</taxon>
        <taxon>Arthropoda</taxon>
        <taxon>Chelicerata</taxon>
        <taxon>Arachnida</taxon>
        <taxon>Araneae</taxon>
        <taxon>Araneomorphae</taxon>
        <taxon>Entelegynae</taxon>
        <taxon>Araneoidea</taxon>
        <taxon>Araneidae</taxon>
        <taxon>Araneus</taxon>
    </lineage>
</organism>
<accession>A0A4Y2QVK2</accession>